<dbReference type="GO" id="GO:0006429">
    <property type="term" value="P:leucyl-tRNA aminoacylation"/>
    <property type="evidence" value="ECO:0007669"/>
    <property type="project" value="InterPro"/>
</dbReference>
<dbReference type="InterPro" id="IPR015413">
    <property type="entry name" value="Methionyl/Leucyl_tRNA_Synth"/>
</dbReference>
<keyword evidence="4" id="KW-0547">Nucleotide-binding</keyword>
<keyword evidence="3" id="KW-0436">Ligase</keyword>
<evidence type="ECO:0000256" key="4">
    <source>
        <dbReference type="ARBA" id="ARBA00022741"/>
    </source>
</evidence>
<keyword evidence="5" id="KW-0067">ATP-binding</keyword>
<name>T1BW44_9ZZZZ</name>
<evidence type="ECO:0000256" key="3">
    <source>
        <dbReference type="ARBA" id="ARBA00022598"/>
    </source>
</evidence>
<dbReference type="Gene3D" id="3.40.50.620">
    <property type="entry name" value="HUPs"/>
    <property type="match status" value="1"/>
</dbReference>
<evidence type="ECO:0000256" key="2">
    <source>
        <dbReference type="ARBA" id="ARBA00013164"/>
    </source>
</evidence>
<dbReference type="PANTHER" id="PTHR43740:SF2">
    <property type="entry name" value="LEUCINE--TRNA LIGASE, MITOCHONDRIAL"/>
    <property type="match status" value="1"/>
</dbReference>
<reference evidence="9" key="2">
    <citation type="journal article" date="2014" name="ISME J.">
        <title>Microbial stratification in low pH oxic and suboxic macroscopic growths along an acid mine drainage.</title>
        <authorList>
            <person name="Mendez-Garcia C."/>
            <person name="Mesa V."/>
            <person name="Sprenger R.R."/>
            <person name="Richter M."/>
            <person name="Diez M.S."/>
            <person name="Solano J."/>
            <person name="Bargiela R."/>
            <person name="Golyshina O.V."/>
            <person name="Manteca A."/>
            <person name="Ramos J.L."/>
            <person name="Gallego J.R."/>
            <person name="Llorente I."/>
            <person name="Martins Dos Santos V.A."/>
            <person name="Jensen O.N."/>
            <person name="Pelaez A.I."/>
            <person name="Sanchez J."/>
            <person name="Ferrer M."/>
        </authorList>
    </citation>
    <scope>NUCLEOTIDE SEQUENCE</scope>
</reference>
<organism evidence="9">
    <name type="scientific">mine drainage metagenome</name>
    <dbReference type="NCBI Taxonomy" id="410659"/>
    <lineage>
        <taxon>unclassified sequences</taxon>
        <taxon>metagenomes</taxon>
        <taxon>ecological metagenomes</taxon>
    </lineage>
</organism>
<dbReference type="EMBL" id="AUZX01003364">
    <property type="protein sequence ID" value="EQD74092.1"/>
    <property type="molecule type" value="Genomic_DNA"/>
</dbReference>
<reference evidence="9" key="1">
    <citation type="submission" date="2013-08" db="EMBL/GenBank/DDBJ databases">
        <authorList>
            <person name="Mendez C."/>
            <person name="Richter M."/>
            <person name="Ferrer M."/>
            <person name="Sanchez J."/>
        </authorList>
    </citation>
    <scope>NUCLEOTIDE SEQUENCE</scope>
</reference>
<gene>
    <name evidence="9" type="ORF">B1A_04626</name>
</gene>
<dbReference type="InterPro" id="IPR002302">
    <property type="entry name" value="Leu-tRNA-ligase"/>
</dbReference>
<dbReference type="GO" id="GO:0005829">
    <property type="term" value="C:cytosol"/>
    <property type="evidence" value="ECO:0007669"/>
    <property type="project" value="TreeGrafter"/>
</dbReference>
<comment type="similarity">
    <text evidence="1">Belongs to the class-I aminoacyl-tRNA synthetase family.</text>
</comment>
<feature type="domain" description="Methionyl/Leucyl tRNA synthetase" evidence="8">
    <location>
        <begin position="1"/>
        <end position="51"/>
    </location>
</feature>
<dbReference type="AlphaFoldDB" id="T1BW44"/>
<dbReference type="GO" id="GO:0004823">
    <property type="term" value="F:leucine-tRNA ligase activity"/>
    <property type="evidence" value="ECO:0007669"/>
    <property type="project" value="UniProtKB-EC"/>
</dbReference>
<evidence type="ECO:0000313" key="9">
    <source>
        <dbReference type="EMBL" id="EQD74092.1"/>
    </source>
</evidence>
<dbReference type="SUPFAM" id="SSF52374">
    <property type="entry name" value="Nucleotidylyl transferase"/>
    <property type="match status" value="1"/>
</dbReference>
<dbReference type="GO" id="GO:0005524">
    <property type="term" value="F:ATP binding"/>
    <property type="evidence" value="ECO:0007669"/>
    <property type="project" value="UniProtKB-KW"/>
</dbReference>
<dbReference type="InterPro" id="IPR014729">
    <property type="entry name" value="Rossmann-like_a/b/a_fold"/>
</dbReference>
<dbReference type="EC" id="6.1.1.4" evidence="2"/>
<evidence type="ECO:0000256" key="7">
    <source>
        <dbReference type="ARBA" id="ARBA00023146"/>
    </source>
</evidence>
<keyword evidence="6" id="KW-0648">Protein biosynthesis</keyword>
<dbReference type="PANTHER" id="PTHR43740">
    <property type="entry name" value="LEUCYL-TRNA SYNTHETASE"/>
    <property type="match status" value="1"/>
</dbReference>
<evidence type="ECO:0000256" key="1">
    <source>
        <dbReference type="ARBA" id="ARBA00005594"/>
    </source>
</evidence>
<feature type="non-terminal residue" evidence="9">
    <location>
        <position position="56"/>
    </location>
</feature>
<keyword evidence="7 9" id="KW-0030">Aminoacyl-tRNA synthetase</keyword>
<sequence>MGHVRNYSIGDALARYKRMRGFSVLHPMGWDAFGLPAENAAIQRNIPPKKWTIENI</sequence>
<evidence type="ECO:0000256" key="5">
    <source>
        <dbReference type="ARBA" id="ARBA00022840"/>
    </source>
</evidence>
<evidence type="ECO:0000259" key="8">
    <source>
        <dbReference type="Pfam" id="PF09334"/>
    </source>
</evidence>
<protein>
    <recommendedName>
        <fullName evidence="2">leucine--tRNA ligase</fullName>
        <ecNumber evidence="2">6.1.1.4</ecNumber>
    </recommendedName>
</protein>
<comment type="caution">
    <text evidence="9">The sequence shown here is derived from an EMBL/GenBank/DDBJ whole genome shotgun (WGS) entry which is preliminary data.</text>
</comment>
<dbReference type="Pfam" id="PF09334">
    <property type="entry name" value="tRNA-synt_1g"/>
    <property type="match status" value="1"/>
</dbReference>
<evidence type="ECO:0000256" key="6">
    <source>
        <dbReference type="ARBA" id="ARBA00022917"/>
    </source>
</evidence>
<accession>T1BW44</accession>
<proteinExistence type="inferred from homology"/>